<sequence>MEDLDRTAEAFLAGRVDSTTEIFQLEETDRMEDALKDRTKEDFLKEATDPTAKVDFFKAQVAEAVQAKEIDRATTDKVSHFEAGRNKSRQFRYQQLIIYCFNDF</sequence>
<reference evidence="3" key="2">
    <citation type="submission" date="2019-09" db="UniProtKB">
        <authorList>
            <consortium name="WormBaseParasite"/>
        </authorList>
    </citation>
    <scope>IDENTIFICATION</scope>
</reference>
<evidence type="ECO:0000313" key="3">
    <source>
        <dbReference type="WBParaSite" id="HPBE_0001842801-mRNA-1"/>
    </source>
</evidence>
<keyword evidence="2" id="KW-1185">Reference proteome</keyword>
<dbReference type="WBParaSite" id="HPBE_0001842801-mRNA-1">
    <property type="protein sequence ID" value="HPBE_0001842801-mRNA-1"/>
    <property type="gene ID" value="HPBE_0001842801"/>
</dbReference>
<protein>
    <submittedName>
        <fullName evidence="3">Vps5 domain-containing protein</fullName>
    </submittedName>
</protein>
<evidence type="ECO:0000313" key="2">
    <source>
        <dbReference type="Proteomes" id="UP000050761"/>
    </source>
</evidence>
<accession>A0A3P8EQW3</accession>
<reference evidence="1 2" key="1">
    <citation type="submission" date="2018-11" db="EMBL/GenBank/DDBJ databases">
        <authorList>
            <consortium name="Pathogen Informatics"/>
        </authorList>
    </citation>
    <scope>NUCLEOTIDE SEQUENCE [LARGE SCALE GENOMIC DNA]</scope>
</reference>
<dbReference type="Proteomes" id="UP000050761">
    <property type="component" value="Unassembled WGS sequence"/>
</dbReference>
<dbReference type="AlphaFoldDB" id="A0A183G931"/>
<organism evidence="2 3">
    <name type="scientific">Heligmosomoides polygyrus</name>
    <name type="common">Parasitic roundworm</name>
    <dbReference type="NCBI Taxonomy" id="6339"/>
    <lineage>
        <taxon>Eukaryota</taxon>
        <taxon>Metazoa</taxon>
        <taxon>Ecdysozoa</taxon>
        <taxon>Nematoda</taxon>
        <taxon>Chromadorea</taxon>
        <taxon>Rhabditida</taxon>
        <taxon>Rhabditina</taxon>
        <taxon>Rhabditomorpha</taxon>
        <taxon>Strongyloidea</taxon>
        <taxon>Heligmosomidae</taxon>
        <taxon>Heligmosomoides</taxon>
    </lineage>
</organism>
<name>A0A183G931_HELPZ</name>
<gene>
    <name evidence="1" type="ORF">HPBE_LOCUS18427</name>
</gene>
<evidence type="ECO:0000313" key="1">
    <source>
        <dbReference type="EMBL" id="VDP11553.1"/>
    </source>
</evidence>
<dbReference type="EMBL" id="UZAH01030678">
    <property type="protein sequence ID" value="VDP11553.1"/>
    <property type="molecule type" value="Genomic_DNA"/>
</dbReference>
<accession>A0A183G931</accession>
<proteinExistence type="predicted"/>